<comment type="caution">
    <text evidence="1">The sequence shown here is derived from an EMBL/GenBank/DDBJ whole genome shotgun (WGS) entry which is preliminary data.</text>
</comment>
<protein>
    <submittedName>
        <fullName evidence="1">Uncharacterized protein</fullName>
    </submittedName>
</protein>
<evidence type="ECO:0000313" key="1">
    <source>
        <dbReference type="EMBL" id="RYM32529.1"/>
    </source>
</evidence>
<evidence type="ECO:0000313" key="2">
    <source>
        <dbReference type="Proteomes" id="UP000293952"/>
    </source>
</evidence>
<reference evidence="1 2" key="1">
    <citation type="submission" date="2019-02" db="EMBL/GenBank/DDBJ databases">
        <title>Genome sequence of the sea-ice species Brumimicrobium glaciale.</title>
        <authorList>
            <person name="Bowman J.P."/>
        </authorList>
    </citation>
    <scope>NUCLEOTIDE SEQUENCE [LARGE SCALE GENOMIC DNA]</scope>
    <source>
        <strain evidence="1 2">IC156</strain>
    </source>
</reference>
<dbReference type="AlphaFoldDB" id="A0A4Q4KL30"/>
<accession>A0A4Q4KL30</accession>
<dbReference type="RefSeq" id="WP_130094630.1">
    <property type="nucleotide sequence ID" value="NZ_SETE01000006.1"/>
</dbReference>
<keyword evidence="2" id="KW-1185">Reference proteome</keyword>
<gene>
    <name evidence="1" type="ORF">ERX46_14755</name>
</gene>
<proteinExistence type="predicted"/>
<sequence length="125" mass="14530">MKKLISISLLSIMLSYSFNQIGIFAEYVMDIEQFTELYCENKDKPELKCNGKCHLADQLADNQEEKESKDIQVSPEILMFIAEANFEIEEHLDFYVEENISYYFNTDLTEGIGNVIFQPPQQKTV</sequence>
<dbReference type="OrthoDB" id="980645at2"/>
<organism evidence="1 2">
    <name type="scientific">Brumimicrobium glaciale</name>
    <dbReference type="NCBI Taxonomy" id="200475"/>
    <lineage>
        <taxon>Bacteria</taxon>
        <taxon>Pseudomonadati</taxon>
        <taxon>Bacteroidota</taxon>
        <taxon>Flavobacteriia</taxon>
        <taxon>Flavobacteriales</taxon>
        <taxon>Crocinitomicaceae</taxon>
        <taxon>Brumimicrobium</taxon>
    </lineage>
</organism>
<dbReference type="EMBL" id="SETE01000006">
    <property type="protein sequence ID" value="RYM32529.1"/>
    <property type="molecule type" value="Genomic_DNA"/>
</dbReference>
<name>A0A4Q4KL30_9FLAO</name>
<dbReference type="Proteomes" id="UP000293952">
    <property type="component" value="Unassembled WGS sequence"/>
</dbReference>